<keyword evidence="5" id="KW-1185">Reference proteome</keyword>
<evidence type="ECO:0000313" key="4">
    <source>
        <dbReference type="EMBL" id="SEJ52090.1"/>
    </source>
</evidence>
<dbReference type="InterPro" id="IPR029058">
    <property type="entry name" value="AB_hydrolase_fold"/>
</dbReference>
<dbReference type="GO" id="GO:0016758">
    <property type="term" value="F:hexosyltransferase activity"/>
    <property type="evidence" value="ECO:0007669"/>
    <property type="project" value="InterPro"/>
</dbReference>
<dbReference type="GO" id="GO:0016787">
    <property type="term" value="F:hydrolase activity"/>
    <property type="evidence" value="ECO:0007669"/>
    <property type="project" value="UniProtKB-KW"/>
</dbReference>
<dbReference type="Proteomes" id="UP000183315">
    <property type="component" value="Unassembled WGS sequence"/>
</dbReference>
<dbReference type="InterPro" id="IPR000073">
    <property type="entry name" value="AB_hydrolase_1"/>
</dbReference>
<proteinExistence type="predicted"/>
<evidence type="ECO:0000259" key="3">
    <source>
        <dbReference type="Pfam" id="PF04101"/>
    </source>
</evidence>
<accession>A0A1H6ZR49</accession>
<dbReference type="AlphaFoldDB" id="A0A1H6ZR49"/>
<protein>
    <submittedName>
        <fullName evidence="4">Predicted glycosyl transferase</fullName>
    </submittedName>
</protein>
<dbReference type="PRINTS" id="PR00412">
    <property type="entry name" value="EPOXHYDRLASE"/>
</dbReference>
<dbReference type="Gene3D" id="3.40.50.1820">
    <property type="entry name" value="alpha/beta hydrolase"/>
    <property type="match status" value="1"/>
</dbReference>
<keyword evidence="1" id="KW-0378">Hydrolase</keyword>
<dbReference type="SUPFAM" id="SSF53756">
    <property type="entry name" value="UDP-Glycosyltransferase/glycogen phosphorylase"/>
    <property type="match status" value="1"/>
</dbReference>
<feature type="domain" description="AB hydrolase-1" evidence="2">
    <location>
        <begin position="33"/>
        <end position="275"/>
    </location>
</feature>
<dbReference type="Gene3D" id="3.40.50.2000">
    <property type="entry name" value="Glycogen Phosphorylase B"/>
    <property type="match status" value="1"/>
</dbReference>
<name>A0A1H6ZR49_9MICO</name>
<dbReference type="eggNOG" id="COG2267">
    <property type="taxonomic scope" value="Bacteria"/>
</dbReference>
<keyword evidence="4" id="KW-0808">Transferase</keyword>
<dbReference type="STRING" id="1043493.SAMN05421637_2123"/>
<dbReference type="InterPro" id="IPR007235">
    <property type="entry name" value="Glyco_trans_28_C"/>
</dbReference>
<dbReference type="Pfam" id="PF00561">
    <property type="entry name" value="Abhydrolase_1"/>
    <property type="match status" value="1"/>
</dbReference>
<dbReference type="PANTHER" id="PTHR43798">
    <property type="entry name" value="MONOACYLGLYCEROL LIPASE"/>
    <property type="match status" value="1"/>
</dbReference>
<dbReference type="EMBL" id="FNZI01000004">
    <property type="protein sequence ID" value="SEJ52090.1"/>
    <property type="molecule type" value="Genomic_DNA"/>
</dbReference>
<dbReference type="RefSeq" id="WP_042216052.1">
    <property type="nucleotide sequence ID" value="NZ_BBLU01000015.1"/>
</dbReference>
<dbReference type="GO" id="GO:0016020">
    <property type="term" value="C:membrane"/>
    <property type="evidence" value="ECO:0007669"/>
    <property type="project" value="TreeGrafter"/>
</dbReference>
<dbReference type="PANTHER" id="PTHR43798:SF31">
    <property type="entry name" value="AB HYDROLASE SUPERFAMILY PROTEIN YCLE"/>
    <property type="match status" value="1"/>
</dbReference>
<dbReference type="InterPro" id="IPR050266">
    <property type="entry name" value="AB_hydrolase_sf"/>
</dbReference>
<dbReference type="eggNOG" id="COG4671">
    <property type="taxonomic scope" value="Bacteria"/>
</dbReference>
<evidence type="ECO:0000256" key="1">
    <source>
        <dbReference type="ARBA" id="ARBA00022801"/>
    </source>
</evidence>
<organism evidence="4 5">
    <name type="scientific">Demequina mangrovi</name>
    <dbReference type="NCBI Taxonomy" id="1043493"/>
    <lineage>
        <taxon>Bacteria</taxon>
        <taxon>Bacillati</taxon>
        <taxon>Actinomycetota</taxon>
        <taxon>Actinomycetes</taxon>
        <taxon>Micrococcales</taxon>
        <taxon>Demequinaceae</taxon>
        <taxon>Demequina</taxon>
    </lineage>
</organism>
<feature type="domain" description="Glycosyl transferase family 28 C-terminal" evidence="3">
    <location>
        <begin position="555"/>
        <end position="691"/>
    </location>
</feature>
<dbReference type="SUPFAM" id="SSF53474">
    <property type="entry name" value="alpha/beta-Hydrolases"/>
    <property type="match status" value="1"/>
</dbReference>
<gene>
    <name evidence="4" type="ORF">SAMN05421637_2123</name>
</gene>
<evidence type="ECO:0000313" key="5">
    <source>
        <dbReference type="Proteomes" id="UP000183315"/>
    </source>
</evidence>
<dbReference type="InterPro" id="IPR000639">
    <property type="entry name" value="Epox_hydrolase-like"/>
</dbReference>
<dbReference type="OrthoDB" id="3294840at2"/>
<evidence type="ECO:0000259" key="2">
    <source>
        <dbReference type="Pfam" id="PF00561"/>
    </source>
</evidence>
<dbReference type="Pfam" id="PF04101">
    <property type="entry name" value="Glyco_tran_28_C"/>
    <property type="match status" value="1"/>
</dbReference>
<reference evidence="5" key="1">
    <citation type="submission" date="2016-10" db="EMBL/GenBank/DDBJ databases">
        <authorList>
            <person name="Varghese N."/>
        </authorList>
    </citation>
    <scope>NUCLEOTIDE SEQUENCE [LARGE SCALE GENOMIC DNA]</scope>
    <source>
        <strain evidence="5">DSM 24868</strain>
    </source>
</reference>
<sequence>MRAVLPASDGVVERDGARLHYDVYDHLCPPGAPTIVLLPTWSIVHARAWKAQIPYLSRYFRVVVYDAAGSGRSTGPTYMARHTQGAWRDDAVAVIEATCDAPVVVAGVSMGGTLAYSVQAYRPDLVAGVVTIGADHPFRVDPPDWRGPANAPYDPEANPVPVRWGKFHPEYMEGSWPDFVNFFMAEVGSDPHSTKQIDDLVGWALEQNPRVPIAAVADRFDIDLEDWRGRLAESTIPTLIIHGSDDLITHPDSARLAAATIPTARLLIDEGAGHMPGSRYPVLINHRIHDFAAEVLGQPPRTTLEVAAYAAPASSRRKVLYLSSPIGLGHARRDVAIATELAAHHPDLEIDWLAQDPVTRVLAEGGHRLHPASRLLASESAHIEHDSGEHRLDIFESSRDLDEILVHNFHVLDEVLAEGGYDLVIADEAWDLDYHLHENPRLKRAPVVWMTDFVGNVPMPSGGERQAEVVADVNLEMIEHIARHPEIRDASVFVGDPDDIVPGTFGPGLPEIRAWTEQHFDFSGYIAGFDPRAFGDRERLRASIGFGEREKVCVVAVGGTGVGRSLLERVAAAVPAARALIPELRVVIVTGPRIDPRTLPQVPGVEYHAYVDRLYRWLAACDVAIVQGGLTTTMELTAAKVPFLYVPLRDHFEQNVHVRARLERYRAGRCLEYDALTPTTVADALVDLLGSEVDYLDVATDGAARAAERIGRLL</sequence>